<dbReference type="Gene3D" id="1.10.10.10">
    <property type="entry name" value="Winged helix-like DNA-binding domain superfamily/Winged helix DNA-binding domain"/>
    <property type="match status" value="1"/>
</dbReference>
<evidence type="ECO:0000256" key="5">
    <source>
        <dbReference type="ARBA" id="ARBA00023163"/>
    </source>
</evidence>
<proteinExistence type="predicted"/>
<dbReference type="STRING" id="1801735.A2645_00960"/>
<dbReference type="Pfam" id="PF00072">
    <property type="entry name" value="Response_reg"/>
    <property type="match status" value="1"/>
</dbReference>
<comment type="caution">
    <text evidence="10">The sequence shown here is derived from an EMBL/GenBank/DDBJ whole genome shotgun (WGS) entry which is preliminary data.</text>
</comment>
<dbReference type="InterPro" id="IPR039420">
    <property type="entry name" value="WalR-like"/>
</dbReference>
<feature type="modified residue" description="4-aspartylphosphate" evidence="6">
    <location>
        <position position="51"/>
    </location>
</feature>
<dbReference type="PANTHER" id="PTHR48111:SF22">
    <property type="entry name" value="REGULATOR OF RPOS"/>
    <property type="match status" value="1"/>
</dbReference>
<dbReference type="InterPro" id="IPR001789">
    <property type="entry name" value="Sig_transdc_resp-reg_receiver"/>
</dbReference>
<dbReference type="Proteomes" id="UP000182253">
    <property type="component" value="Unassembled WGS sequence"/>
</dbReference>
<dbReference type="SUPFAM" id="SSF52172">
    <property type="entry name" value="CheY-like"/>
    <property type="match status" value="1"/>
</dbReference>
<name>A0A1F6UWM1_9BACT</name>
<feature type="DNA-binding region" description="OmpR/PhoB-type" evidence="7">
    <location>
        <begin position="123"/>
        <end position="220"/>
    </location>
</feature>
<dbReference type="AlphaFoldDB" id="A0A1F6UWM1"/>
<dbReference type="Pfam" id="PF00486">
    <property type="entry name" value="Trans_reg_C"/>
    <property type="match status" value="1"/>
</dbReference>
<dbReference type="CDD" id="cd00383">
    <property type="entry name" value="trans_reg_C"/>
    <property type="match status" value="1"/>
</dbReference>
<protein>
    <recommendedName>
        <fullName evidence="12">DNA-binding response regulator</fullName>
    </recommendedName>
</protein>
<dbReference type="GO" id="GO:0005829">
    <property type="term" value="C:cytosol"/>
    <property type="evidence" value="ECO:0007669"/>
    <property type="project" value="TreeGrafter"/>
</dbReference>
<keyword evidence="5" id="KW-0804">Transcription</keyword>
<evidence type="ECO:0000256" key="1">
    <source>
        <dbReference type="ARBA" id="ARBA00022553"/>
    </source>
</evidence>
<dbReference type="InterPro" id="IPR036388">
    <property type="entry name" value="WH-like_DNA-bd_sf"/>
</dbReference>
<evidence type="ECO:0000256" key="3">
    <source>
        <dbReference type="ARBA" id="ARBA00023015"/>
    </source>
</evidence>
<evidence type="ECO:0000313" key="11">
    <source>
        <dbReference type="Proteomes" id="UP000182253"/>
    </source>
</evidence>
<dbReference type="Gene3D" id="3.40.50.2300">
    <property type="match status" value="1"/>
</dbReference>
<dbReference type="SUPFAM" id="SSF46894">
    <property type="entry name" value="C-terminal effector domain of the bipartite response regulators"/>
    <property type="match status" value="1"/>
</dbReference>
<gene>
    <name evidence="10" type="ORF">A2645_00960</name>
</gene>
<organism evidence="10 11">
    <name type="scientific">Candidatus Nomurabacteria bacterium RIFCSPHIGHO2_01_FULL_39_9</name>
    <dbReference type="NCBI Taxonomy" id="1801735"/>
    <lineage>
        <taxon>Bacteria</taxon>
        <taxon>Candidatus Nomuraibacteriota</taxon>
    </lineage>
</organism>
<feature type="domain" description="OmpR/PhoB-type" evidence="9">
    <location>
        <begin position="123"/>
        <end position="220"/>
    </location>
</feature>
<keyword evidence="3" id="KW-0805">Transcription regulation</keyword>
<evidence type="ECO:0000256" key="7">
    <source>
        <dbReference type="PROSITE-ProRule" id="PRU01091"/>
    </source>
</evidence>
<dbReference type="EMBL" id="MFTL01000008">
    <property type="protein sequence ID" value="OGI61807.1"/>
    <property type="molecule type" value="Genomic_DNA"/>
</dbReference>
<reference evidence="10 11" key="1">
    <citation type="journal article" date="2016" name="Nat. Commun.">
        <title>Thousands of microbial genomes shed light on interconnected biogeochemical processes in an aquifer system.</title>
        <authorList>
            <person name="Anantharaman K."/>
            <person name="Brown C.T."/>
            <person name="Hug L.A."/>
            <person name="Sharon I."/>
            <person name="Castelle C.J."/>
            <person name="Probst A.J."/>
            <person name="Thomas B.C."/>
            <person name="Singh A."/>
            <person name="Wilkins M.J."/>
            <person name="Karaoz U."/>
            <person name="Brodie E.L."/>
            <person name="Williams K.H."/>
            <person name="Hubbard S.S."/>
            <person name="Banfield J.F."/>
        </authorList>
    </citation>
    <scope>NUCLEOTIDE SEQUENCE [LARGE SCALE GENOMIC DNA]</scope>
</reference>
<dbReference type="SMART" id="SM00448">
    <property type="entry name" value="REC"/>
    <property type="match status" value="1"/>
</dbReference>
<dbReference type="PANTHER" id="PTHR48111">
    <property type="entry name" value="REGULATOR OF RPOS"/>
    <property type="match status" value="1"/>
</dbReference>
<dbReference type="SMART" id="SM00862">
    <property type="entry name" value="Trans_reg_C"/>
    <property type="match status" value="1"/>
</dbReference>
<evidence type="ECO:0000259" key="8">
    <source>
        <dbReference type="PROSITE" id="PS50110"/>
    </source>
</evidence>
<dbReference type="GO" id="GO:0000976">
    <property type="term" value="F:transcription cis-regulatory region binding"/>
    <property type="evidence" value="ECO:0007669"/>
    <property type="project" value="TreeGrafter"/>
</dbReference>
<dbReference type="InterPro" id="IPR001867">
    <property type="entry name" value="OmpR/PhoB-type_DNA-bd"/>
</dbReference>
<evidence type="ECO:0000259" key="9">
    <source>
        <dbReference type="PROSITE" id="PS51755"/>
    </source>
</evidence>
<keyword evidence="2" id="KW-0902">Two-component regulatory system</keyword>
<evidence type="ECO:0008006" key="12">
    <source>
        <dbReference type="Google" id="ProtNLM"/>
    </source>
</evidence>
<dbReference type="GO" id="GO:0000156">
    <property type="term" value="F:phosphorelay response regulator activity"/>
    <property type="evidence" value="ECO:0007669"/>
    <property type="project" value="TreeGrafter"/>
</dbReference>
<dbReference type="PROSITE" id="PS51755">
    <property type="entry name" value="OMPR_PHOB"/>
    <property type="match status" value="1"/>
</dbReference>
<evidence type="ECO:0000256" key="6">
    <source>
        <dbReference type="PROSITE-ProRule" id="PRU00169"/>
    </source>
</evidence>
<accession>A0A1F6UWM1</accession>
<dbReference type="InterPro" id="IPR011006">
    <property type="entry name" value="CheY-like_superfamily"/>
</dbReference>
<evidence type="ECO:0000256" key="2">
    <source>
        <dbReference type="ARBA" id="ARBA00023012"/>
    </source>
</evidence>
<evidence type="ECO:0000256" key="4">
    <source>
        <dbReference type="ARBA" id="ARBA00023125"/>
    </source>
</evidence>
<keyword evidence="4 7" id="KW-0238">DNA-binding</keyword>
<sequence>MKVLVIEDELNIANFIKKGLEADLFVVDIANTGKSGVNLARSNQYDAIILDFKLPDILGSEVSSLIRENKPSIPILVLSVESDIDTKVKMLSVCDDYMTKPFSIRELAVRLRALSRRGEVIQGDVLNAGPLSIDCVKHVVTLNGKEISLRNKEFALLEYLMRNQDIVLSREMMLEHVWDMNTDPFTNTVDTHIRLLRKKIETPKRTFIHTVPKRGYRFFAM</sequence>
<evidence type="ECO:0000313" key="10">
    <source>
        <dbReference type="EMBL" id="OGI61807.1"/>
    </source>
</evidence>
<dbReference type="GO" id="GO:0006355">
    <property type="term" value="P:regulation of DNA-templated transcription"/>
    <property type="evidence" value="ECO:0007669"/>
    <property type="project" value="InterPro"/>
</dbReference>
<dbReference type="PROSITE" id="PS50110">
    <property type="entry name" value="RESPONSE_REGULATORY"/>
    <property type="match status" value="1"/>
</dbReference>
<dbReference type="FunFam" id="1.10.10.10:FF:000005">
    <property type="entry name" value="Two-component system response regulator"/>
    <property type="match status" value="1"/>
</dbReference>
<keyword evidence="1 6" id="KW-0597">Phosphoprotein</keyword>
<dbReference type="InterPro" id="IPR016032">
    <property type="entry name" value="Sig_transdc_resp-reg_C-effctor"/>
</dbReference>
<feature type="domain" description="Response regulatory" evidence="8">
    <location>
        <begin position="2"/>
        <end position="115"/>
    </location>
</feature>
<dbReference type="GO" id="GO:0032993">
    <property type="term" value="C:protein-DNA complex"/>
    <property type="evidence" value="ECO:0007669"/>
    <property type="project" value="TreeGrafter"/>
</dbReference>